<evidence type="ECO:0000256" key="1">
    <source>
        <dbReference type="SAM" id="Coils"/>
    </source>
</evidence>
<organism evidence="2 3">
    <name type="scientific">Candidatus Nitrosocosmicus franklandianus</name>
    <dbReference type="NCBI Taxonomy" id="1798806"/>
    <lineage>
        <taxon>Archaea</taxon>
        <taxon>Nitrososphaerota</taxon>
        <taxon>Nitrososphaeria</taxon>
        <taxon>Nitrososphaerales</taxon>
        <taxon>Nitrososphaeraceae</taxon>
        <taxon>Candidatus Nitrosocosmicus</taxon>
    </lineage>
</organism>
<feature type="coiled-coil region" evidence="1">
    <location>
        <begin position="52"/>
        <end position="108"/>
    </location>
</feature>
<keyword evidence="3" id="KW-1185">Reference proteome</keyword>
<protein>
    <submittedName>
        <fullName evidence="2">Uncharacterized protein</fullName>
    </submittedName>
</protein>
<dbReference type="RefSeq" id="WP_134484375.1">
    <property type="nucleotide sequence ID" value="NZ_LR216287.1"/>
</dbReference>
<keyword evidence="1" id="KW-0175">Coiled coil</keyword>
<evidence type="ECO:0000313" key="2">
    <source>
        <dbReference type="EMBL" id="VFJ14166.1"/>
    </source>
</evidence>
<dbReference type="Proteomes" id="UP000294299">
    <property type="component" value="Chromosome NFRAN"/>
</dbReference>
<accession>A0A484IGW0</accession>
<dbReference type="GeneID" id="39421148"/>
<name>A0A484IGW0_9ARCH</name>
<dbReference type="KEGG" id="nfn:NFRAN_1844"/>
<proteinExistence type="predicted"/>
<dbReference type="EMBL" id="LR216287">
    <property type="protein sequence ID" value="VFJ14166.1"/>
    <property type="molecule type" value="Genomic_DNA"/>
</dbReference>
<gene>
    <name evidence="2" type="ORF">NFRAN_1844</name>
</gene>
<dbReference type="AlphaFoldDB" id="A0A484IGW0"/>
<reference evidence="2 3" key="1">
    <citation type="submission" date="2019-02" db="EMBL/GenBank/DDBJ databases">
        <authorList>
            <person name="Lehtovirta-Morley E L."/>
        </authorList>
    </citation>
    <scope>NUCLEOTIDE SEQUENCE [LARGE SCALE GENOMIC DNA]</scope>
    <source>
        <strain evidence="2">NFRAN1</strain>
    </source>
</reference>
<evidence type="ECO:0000313" key="3">
    <source>
        <dbReference type="Proteomes" id="UP000294299"/>
    </source>
</evidence>
<sequence>MLFNNNNILINVVQVVHVVQQQVYQLVMMNIKLGMSEAVSKLSLETKIKLKYKEWEVEITCAEDKVKNVVENVLSGIDIASLSGTNTNNEIERLRAEIDNIKAKLEKENPPQIINQKKNGISLKELTKNGNTCRSLMEKMFYEKFFENERLLIEVHQELARMGYNYDKTAVSHSLSDMVREGILTRVGTLRNYRYIQKKPLFEK</sequence>
<dbReference type="OrthoDB" id="9446at2157"/>